<reference evidence="1 2" key="1">
    <citation type="submission" date="2019-05" db="EMBL/GenBank/DDBJ databases">
        <title>Complete genome sequencing of Anaerostipes rhamnosivorans.</title>
        <authorList>
            <person name="Bui T.P.N."/>
            <person name="de Vos W.M."/>
        </authorList>
    </citation>
    <scope>NUCLEOTIDE SEQUENCE [LARGE SCALE GENOMIC DNA]</scope>
    <source>
        <strain evidence="1 2">1y2</strain>
    </source>
</reference>
<organism evidence="1 2">
    <name type="scientific">Anaerostipes rhamnosivorans</name>
    <dbReference type="NCBI Taxonomy" id="1229621"/>
    <lineage>
        <taxon>Bacteria</taxon>
        <taxon>Bacillati</taxon>
        <taxon>Bacillota</taxon>
        <taxon>Clostridia</taxon>
        <taxon>Lachnospirales</taxon>
        <taxon>Lachnospiraceae</taxon>
        <taxon>Anaerostipes</taxon>
    </lineage>
</organism>
<dbReference type="Proteomes" id="UP000298653">
    <property type="component" value="Chromosome"/>
</dbReference>
<accession>A0A4V1EFZ4</accession>
<dbReference type="AlphaFoldDB" id="A0A4V1EFZ4"/>
<evidence type="ECO:0000313" key="1">
    <source>
        <dbReference type="EMBL" id="QCP34290.1"/>
    </source>
</evidence>
<dbReference type="EMBL" id="CP040058">
    <property type="protein sequence ID" value="QCP34290.1"/>
    <property type="molecule type" value="Genomic_DNA"/>
</dbReference>
<dbReference type="KEGG" id="arf:AR1Y2_0836"/>
<evidence type="ECO:0000313" key="2">
    <source>
        <dbReference type="Proteomes" id="UP000298653"/>
    </source>
</evidence>
<sequence length="137" mass="15654">MIEAVRDFILTCPILKEGHVRVDYTGAEIGYSIDPLPVDPVIKTYVDGGSKRQYAFAFSTKERFTGDEREAIENSGFLADFTEWIEAQNREGNFPELNDNKKNISDIEVTNSGFLFGMEPDYASYQIQCRFLYTQEV</sequence>
<dbReference type="RefSeq" id="WP_137327853.1">
    <property type="nucleotide sequence ID" value="NZ_CP040058.1"/>
</dbReference>
<name>A0A4V1EFZ4_9FIRM</name>
<keyword evidence="2" id="KW-1185">Reference proteome</keyword>
<gene>
    <name evidence="1" type="ORF">AR1Y2_0836</name>
</gene>
<evidence type="ECO:0008006" key="3">
    <source>
        <dbReference type="Google" id="ProtNLM"/>
    </source>
</evidence>
<dbReference type="OrthoDB" id="1690493at2"/>
<proteinExistence type="predicted"/>
<protein>
    <recommendedName>
        <fullName evidence="3">Chloramphenicol resistance protein</fullName>
    </recommendedName>
</protein>